<keyword evidence="3" id="KW-1185">Reference proteome</keyword>
<reference evidence="2 3" key="1">
    <citation type="journal article" date="2024" name="BMC Genomics">
        <title>De novo assembly and annotation of Popillia japonica's genome with initial clues to its potential as an invasive pest.</title>
        <authorList>
            <person name="Cucini C."/>
            <person name="Boschi S."/>
            <person name="Funari R."/>
            <person name="Cardaioli E."/>
            <person name="Iannotti N."/>
            <person name="Marturano G."/>
            <person name="Paoli F."/>
            <person name="Bruttini M."/>
            <person name="Carapelli A."/>
            <person name="Frati F."/>
            <person name="Nardi F."/>
        </authorList>
    </citation>
    <scope>NUCLEOTIDE SEQUENCE [LARGE SCALE GENOMIC DNA]</scope>
    <source>
        <strain evidence="2">DMR45628</strain>
    </source>
</reference>
<gene>
    <name evidence="2" type="ORF">QE152_g7758</name>
</gene>
<dbReference type="InterPro" id="IPR029526">
    <property type="entry name" value="PGBD"/>
</dbReference>
<dbReference type="PANTHER" id="PTHR47055:SF3">
    <property type="entry name" value="PHORBOL-ESTER_DAG-TYPE DOMAIN-CONTAINING PROTEIN"/>
    <property type="match status" value="1"/>
</dbReference>
<name>A0AAW1M7R1_POPJA</name>
<evidence type="ECO:0000259" key="1">
    <source>
        <dbReference type="Pfam" id="PF13843"/>
    </source>
</evidence>
<evidence type="ECO:0000313" key="2">
    <source>
        <dbReference type="EMBL" id="KAK9744400.1"/>
    </source>
</evidence>
<accession>A0AAW1M7R1</accession>
<sequence>MWSHSTKSGYLLNFEMYQGNNPRRNVQYEKEFGKAAAPLVAMLDEIPVEKRNLCYRIYFDNLFTGSNLLTYLKERGYFATDTIRANRIPKSCPLTEKRVFSKKVRETYESVIDGDHGILSARWLDNGIVSIASTCYGIIPIANVKRYCQSQKSHRHPKTTYNFSIQRMYGRHRSDGQKRSAAQDKYTR</sequence>
<dbReference type="Pfam" id="PF13843">
    <property type="entry name" value="DDE_Tnp_1_7"/>
    <property type="match status" value="1"/>
</dbReference>
<proteinExistence type="predicted"/>
<dbReference type="InterPro" id="IPR052638">
    <property type="entry name" value="PiggyBac_TE-derived"/>
</dbReference>
<protein>
    <submittedName>
        <fullName evidence="2">Transposase IS4</fullName>
    </submittedName>
</protein>
<evidence type="ECO:0000313" key="3">
    <source>
        <dbReference type="Proteomes" id="UP001458880"/>
    </source>
</evidence>
<dbReference type="AlphaFoldDB" id="A0AAW1M7R1"/>
<organism evidence="2 3">
    <name type="scientific">Popillia japonica</name>
    <name type="common">Japanese beetle</name>
    <dbReference type="NCBI Taxonomy" id="7064"/>
    <lineage>
        <taxon>Eukaryota</taxon>
        <taxon>Metazoa</taxon>
        <taxon>Ecdysozoa</taxon>
        <taxon>Arthropoda</taxon>
        <taxon>Hexapoda</taxon>
        <taxon>Insecta</taxon>
        <taxon>Pterygota</taxon>
        <taxon>Neoptera</taxon>
        <taxon>Endopterygota</taxon>
        <taxon>Coleoptera</taxon>
        <taxon>Polyphaga</taxon>
        <taxon>Scarabaeiformia</taxon>
        <taxon>Scarabaeidae</taxon>
        <taxon>Rutelinae</taxon>
        <taxon>Popillia</taxon>
    </lineage>
</organism>
<dbReference type="EMBL" id="JASPKY010000058">
    <property type="protein sequence ID" value="KAK9744400.1"/>
    <property type="molecule type" value="Genomic_DNA"/>
</dbReference>
<feature type="domain" description="PiggyBac transposable element-derived protein" evidence="1">
    <location>
        <begin position="5"/>
        <end position="160"/>
    </location>
</feature>
<dbReference type="GO" id="GO:0043565">
    <property type="term" value="F:sequence-specific DNA binding"/>
    <property type="evidence" value="ECO:0007669"/>
    <property type="project" value="TreeGrafter"/>
</dbReference>
<dbReference type="PANTHER" id="PTHR47055">
    <property type="entry name" value="DDE_TNP_1_7 DOMAIN-CONTAINING PROTEIN"/>
    <property type="match status" value="1"/>
</dbReference>
<comment type="caution">
    <text evidence="2">The sequence shown here is derived from an EMBL/GenBank/DDBJ whole genome shotgun (WGS) entry which is preliminary data.</text>
</comment>
<dbReference type="Proteomes" id="UP001458880">
    <property type="component" value="Unassembled WGS sequence"/>
</dbReference>